<comment type="caution">
    <text evidence="3">The sequence shown here is derived from an EMBL/GenBank/DDBJ whole genome shotgun (WGS) entry which is preliminary data.</text>
</comment>
<dbReference type="PIRSF" id="PIRSF020481">
    <property type="entry name" value="BAP"/>
    <property type="match status" value="1"/>
</dbReference>
<dbReference type="InterPro" id="IPR052726">
    <property type="entry name" value="Phage_Baseplate_Hub"/>
</dbReference>
<feature type="domain" description="Baseplate J-like central" evidence="1">
    <location>
        <begin position="129"/>
        <end position="199"/>
    </location>
</feature>
<sequence>MTQVHAIDLSRLTAPDVVEALDFERIVSAMKADFVARFPDFTADLESDPAIKVLEVAAYRELVLRARVNDAAKAVLLAHAGGSDLDHLAALVGTARREIAEATDTEPAVLESDDELRARAQLAWEALSVAGPEGAYLYHALAADGRVRDARVDSPTPGTVVVTLLARDGDGSAPDDLVDAVQAYLSAEDRRPLTDTVVVDGATIVPWRLEAVLHCYPGPASAPVIEAAHQAAEATVARLHALGHDVTRSALFAALHRPGVQRVDLTSPAADIVVAPAEAPHCTAIVITEGARDV</sequence>
<evidence type="ECO:0000313" key="3">
    <source>
        <dbReference type="EMBL" id="MBB4267356.1"/>
    </source>
</evidence>
<dbReference type="Pfam" id="PF26078">
    <property type="entry name" value="Baseplate_J_M"/>
    <property type="match status" value="1"/>
</dbReference>
<evidence type="ECO:0000259" key="2">
    <source>
        <dbReference type="Pfam" id="PF26079"/>
    </source>
</evidence>
<keyword evidence="4" id="KW-1185">Reference proteome</keyword>
<feature type="domain" description="Baseplate J-like C-terminal" evidence="2">
    <location>
        <begin position="212"/>
        <end position="287"/>
    </location>
</feature>
<gene>
    <name evidence="3" type="ORF">GGD89_002997</name>
</gene>
<dbReference type="PANTHER" id="PTHR35862">
    <property type="entry name" value="FELS-2 PROPHAGE PROTEIN"/>
    <property type="match status" value="1"/>
</dbReference>
<dbReference type="AlphaFoldDB" id="A0A7W6RF29"/>
<dbReference type="RefSeq" id="WP_184046674.1">
    <property type="nucleotide sequence ID" value="NZ_JACIGK010000025.1"/>
</dbReference>
<accession>A0A7W6RF29</accession>
<dbReference type="Pfam" id="PF26079">
    <property type="entry name" value="Baseplate_J_C"/>
    <property type="match status" value="1"/>
</dbReference>
<reference evidence="3 4" key="1">
    <citation type="submission" date="2020-08" db="EMBL/GenBank/DDBJ databases">
        <title>Genome sequencing of Purple Non-Sulfur Bacteria from various extreme environments.</title>
        <authorList>
            <person name="Mayer M."/>
        </authorList>
    </citation>
    <scope>NUCLEOTIDE SEQUENCE [LARGE SCALE GENOMIC DNA]</scope>
    <source>
        <strain evidence="3 4">JA131</strain>
    </source>
</reference>
<protein>
    <submittedName>
        <fullName evidence="3">Phage-related baseplate assembly protein</fullName>
    </submittedName>
</protein>
<proteinExistence type="predicted"/>
<organism evidence="3 4">
    <name type="scientific">Roseospira visakhapatnamensis</name>
    <dbReference type="NCBI Taxonomy" id="390880"/>
    <lineage>
        <taxon>Bacteria</taxon>
        <taxon>Pseudomonadati</taxon>
        <taxon>Pseudomonadota</taxon>
        <taxon>Alphaproteobacteria</taxon>
        <taxon>Rhodospirillales</taxon>
        <taxon>Rhodospirillaceae</taxon>
        <taxon>Roseospira</taxon>
    </lineage>
</organism>
<dbReference type="EMBL" id="JACIGK010000025">
    <property type="protein sequence ID" value="MBB4267356.1"/>
    <property type="molecule type" value="Genomic_DNA"/>
</dbReference>
<evidence type="ECO:0000313" key="4">
    <source>
        <dbReference type="Proteomes" id="UP000554286"/>
    </source>
</evidence>
<evidence type="ECO:0000259" key="1">
    <source>
        <dbReference type="Pfam" id="PF26078"/>
    </source>
</evidence>
<dbReference type="InterPro" id="IPR058531">
    <property type="entry name" value="Baseplate_J_M"/>
</dbReference>
<dbReference type="Proteomes" id="UP000554286">
    <property type="component" value="Unassembled WGS sequence"/>
</dbReference>
<name>A0A7W6RF29_9PROT</name>
<dbReference type="InterPro" id="IPR058530">
    <property type="entry name" value="Baseplate_J-like_C"/>
</dbReference>
<dbReference type="PANTHER" id="PTHR35862:SF1">
    <property type="entry name" value="FELS-2 PROPHAGE PROTEIN"/>
    <property type="match status" value="1"/>
</dbReference>
<dbReference type="InterPro" id="IPR014507">
    <property type="entry name" value="Baseplate_assembly_J_pred"/>
</dbReference>